<proteinExistence type="predicted"/>
<dbReference type="InterPro" id="IPR051618">
    <property type="entry name" value="Actin-binding_LIM"/>
</dbReference>
<feature type="compositionally biased region" description="Low complexity" evidence="1">
    <location>
        <begin position="128"/>
        <end position="166"/>
    </location>
</feature>
<dbReference type="SMART" id="SM00153">
    <property type="entry name" value="VHP"/>
    <property type="match status" value="1"/>
</dbReference>
<dbReference type="Pfam" id="PF02209">
    <property type="entry name" value="VHP"/>
    <property type="match status" value="1"/>
</dbReference>
<evidence type="ECO:0000256" key="1">
    <source>
        <dbReference type="SAM" id="MobiDB-lite"/>
    </source>
</evidence>
<name>A0A0D2LLM9_9CHLO</name>
<evidence type="ECO:0000313" key="3">
    <source>
        <dbReference type="EMBL" id="KIZ07269.1"/>
    </source>
</evidence>
<dbReference type="Gene3D" id="1.10.950.10">
    <property type="entry name" value="Villin headpiece domain"/>
    <property type="match status" value="1"/>
</dbReference>
<dbReference type="SUPFAM" id="SSF47050">
    <property type="entry name" value="VHP, Villin headpiece domain"/>
    <property type="match status" value="1"/>
</dbReference>
<dbReference type="GO" id="GO:0051015">
    <property type="term" value="F:actin filament binding"/>
    <property type="evidence" value="ECO:0007669"/>
    <property type="project" value="TreeGrafter"/>
</dbReference>
<protein>
    <recommendedName>
        <fullName evidence="2">HP domain-containing protein</fullName>
    </recommendedName>
</protein>
<feature type="compositionally biased region" description="Low complexity" evidence="1">
    <location>
        <begin position="64"/>
        <end position="81"/>
    </location>
</feature>
<dbReference type="STRING" id="145388.A0A0D2LLM9"/>
<dbReference type="GeneID" id="25726800"/>
<gene>
    <name evidence="3" type="ORF">MNEG_0682</name>
</gene>
<evidence type="ECO:0000259" key="2">
    <source>
        <dbReference type="PROSITE" id="PS51089"/>
    </source>
</evidence>
<dbReference type="OrthoDB" id="6375767at2759"/>
<dbReference type="InterPro" id="IPR003128">
    <property type="entry name" value="Villin_headpiece"/>
</dbReference>
<dbReference type="PANTHER" id="PTHR24213:SF9">
    <property type="entry name" value="UNCOORDINATED 115A, ISOFORM B-RELATED"/>
    <property type="match status" value="1"/>
</dbReference>
<organism evidence="3 4">
    <name type="scientific">Monoraphidium neglectum</name>
    <dbReference type="NCBI Taxonomy" id="145388"/>
    <lineage>
        <taxon>Eukaryota</taxon>
        <taxon>Viridiplantae</taxon>
        <taxon>Chlorophyta</taxon>
        <taxon>core chlorophytes</taxon>
        <taxon>Chlorophyceae</taxon>
        <taxon>CS clade</taxon>
        <taxon>Sphaeropleales</taxon>
        <taxon>Selenastraceae</taxon>
        <taxon>Monoraphidium</taxon>
    </lineage>
</organism>
<dbReference type="Proteomes" id="UP000054498">
    <property type="component" value="Unassembled WGS sequence"/>
</dbReference>
<sequence>MATEVDANVELKEASANGGAAPAQESSTKAAPVSEGGSRKSRGGKRSSAGGVTAALVVAADAGLTDLSADPSPAEPSPAAAEEVKVEEEGPQGQQQQKQEEEQQQELQQQVEQAQEKQQEQQQDEQQEQQQEQQEAQEEVQQQQQQHSEPTEPAETAETAELAEATEIIRSNSGARTVAGTRGAGKGVVPTNPTAEVVRACDTADEVRSSPVRVTEMAKELTEHFEAGGGNGGVNGAAAGADRGDGGVSASRAASGVALTQHDLVNTANVALVLQAGEFKLRPGVDVVPYEELKELRLEDGLDVSRKEEYLSNEEFTKIFGMEKDEFRAMPNWKRITVKKAKGLF</sequence>
<dbReference type="EMBL" id="KK100277">
    <property type="protein sequence ID" value="KIZ07269.1"/>
    <property type="molecule type" value="Genomic_DNA"/>
</dbReference>
<dbReference type="GO" id="GO:0030032">
    <property type="term" value="P:lamellipodium assembly"/>
    <property type="evidence" value="ECO:0007669"/>
    <property type="project" value="TreeGrafter"/>
</dbReference>
<dbReference type="RefSeq" id="XP_013906288.1">
    <property type="nucleotide sequence ID" value="XM_014050834.1"/>
</dbReference>
<dbReference type="GO" id="GO:0015629">
    <property type="term" value="C:actin cytoskeleton"/>
    <property type="evidence" value="ECO:0007669"/>
    <property type="project" value="TreeGrafter"/>
</dbReference>
<feature type="region of interest" description="Disordered" evidence="1">
    <location>
        <begin position="1"/>
        <end position="51"/>
    </location>
</feature>
<accession>A0A0D2LLM9</accession>
<dbReference type="InterPro" id="IPR036886">
    <property type="entry name" value="Villin_headpiece_dom_sf"/>
</dbReference>
<feature type="domain" description="HP" evidence="2">
    <location>
        <begin position="282"/>
        <end position="345"/>
    </location>
</feature>
<evidence type="ECO:0000313" key="4">
    <source>
        <dbReference type="Proteomes" id="UP000054498"/>
    </source>
</evidence>
<feature type="region of interest" description="Disordered" evidence="1">
    <location>
        <begin position="64"/>
        <end position="191"/>
    </location>
</feature>
<dbReference type="PANTHER" id="PTHR24213">
    <property type="entry name" value="ACTIN-BINDING LIM PROTEIN"/>
    <property type="match status" value="1"/>
</dbReference>
<dbReference type="KEGG" id="mng:MNEG_0682"/>
<dbReference type="GO" id="GO:0007010">
    <property type="term" value="P:cytoskeleton organization"/>
    <property type="evidence" value="ECO:0007669"/>
    <property type="project" value="InterPro"/>
</dbReference>
<keyword evidence="4" id="KW-1185">Reference proteome</keyword>
<dbReference type="AlphaFoldDB" id="A0A0D2LLM9"/>
<reference evidence="3 4" key="1">
    <citation type="journal article" date="2013" name="BMC Genomics">
        <title>Reconstruction of the lipid metabolism for the microalga Monoraphidium neglectum from its genome sequence reveals characteristics suitable for biofuel production.</title>
        <authorList>
            <person name="Bogen C."/>
            <person name="Al-Dilaimi A."/>
            <person name="Albersmeier A."/>
            <person name="Wichmann J."/>
            <person name="Grundmann M."/>
            <person name="Rupp O."/>
            <person name="Lauersen K.J."/>
            <person name="Blifernez-Klassen O."/>
            <person name="Kalinowski J."/>
            <person name="Goesmann A."/>
            <person name="Mussgnug J.H."/>
            <person name="Kruse O."/>
        </authorList>
    </citation>
    <scope>NUCLEOTIDE SEQUENCE [LARGE SCALE GENOMIC DNA]</scope>
    <source>
        <strain evidence="3 4">SAG 48.87</strain>
    </source>
</reference>
<dbReference type="PROSITE" id="PS51089">
    <property type="entry name" value="HP"/>
    <property type="match status" value="1"/>
</dbReference>